<dbReference type="KEGG" id="seds:AAY24_13170"/>
<dbReference type="AlphaFoldDB" id="A0A0F7K137"/>
<gene>
    <name evidence="1" type="ORF">AAY24_13170</name>
</gene>
<dbReference type="RefSeq" id="WP_046861302.1">
    <property type="nucleotide sequence ID" value="NZ_CP011412.1"/>
</dbReference>
<accession>A0A0F7K137</accession>
<name>A0A0F7K137_9GAMM</name>
<evidence type="ECO:0008006" key="3">
    <source>
        <dbReference type="Google" id="ProtNLM"/>
    </source>
</evidence>
<dbReference type="EMBL" id="CP011412">
    <property type="protein sequence ID" value="AKH22266.1"/>
    <property type="molecule type" value="Genomic_DNA"/>
</dbReference>
<evidence type="ECO:0000313" key="1">
    <source>
        <dbReference type="EMBL" id="AKH22266.1"/>
    </source>
</evidence>
<dbReference type="Proteomes" id="UP000034410">
    <property type="component" value="Chromosome"/>
</dbReference>
<sequence length="164" mass="19180">MSKKTVDTSISIVAANVELDDTSGLPVVVQALDFERLKHKFTATSDAEMTPEEWYSTEHEYRRFLALKLFYPGISLIPSNDVDKLWHFHILDTRAYREDCEKVFGRFIDHYPYFGIYGKEDYREQQIRFALTVELYERHFGPYPKASTALANRWQDDACQEVAP</sequence>
<proteinExistence type="predicted"/>
<keyword evidence="2" id="KW-1185">Reference proteome</keyword>
<organism evidence="1 2">
    <name type="scientific">Sedimenticola thiotaurini</name>
    <dbReference type="NCBI Taxonomy" id="1543721"/>
    <lineage>
        <taxon>Bacteria</taxon>
        <taxon>Pseudomonadati</taxon>
        <taxon>Pseudomonadota</taxon>
        <taxon>Gammaproteobacteria</taxon>
        <taxon>Chromatiales</taxon>
        <taxon>Sedimenticolaceae</taxon>
        <taxon>Sedimenticola</taxon>
    </lineage>
</organism>
<protein>
    <recommendedName>
        <fullName evidence="3">Glycine-rich domain-containing protein-like</fullName>
    </recommendedName>
</protein>
<evidence type="ECO:0000313" key="2">
    <source>
        <dbReference type="Proteomes" id="UP000034410"/>
    </source>
</evidence>
<reference evidence="1 2" key="1">
    <citation type="journal article" date="2015" name="Genome Announc.">
        <title>Complete Genome Sequence of Sedimenticola thiotaurini Strain SIP-G1, a Polyphosphate- and Polyhydroxyalkanoate-Accumulating Sulfur-Oxidizing Gammaproteobacterium Isolated from Salt Marsh Sediments.</title>
        <authorList>
            <person name="Flood B.E."/>
            <person name="Jones D.S."/>
            <person name="Bailey J.V."/>
        </authorList>
    </citation>
    <scope>NUCLEOTIDE SEQUENCE [LARGE SCALE GENOMIC DNA]</scope>
    <source>
        <strain evidence="1 2">SIP-G1</strain>
    </source>
</reference>